<keyword evidence="3" id="KW-1185">Reference proteome</keyword>
<dbReference type="RefSeq" id="WP_213108901.1">
    <property type="nucleotide sequence ID" value="NZ_JAGYPJ010000001.1"/>
</dbReference>
<comment type="caution">
    <text evidence="2">The sequence shown here is derived from an EMBL/GenBank/DDBJ whole genome shotgun (WGS) entry which is preliminary data.</text>
</comment>
<gene>
    <name evidence="2" type="ORF">KHA93_00370</name>
</gene>
<evidence type="ECO:0000313" key="2">
    <source>
        <dbReference type="EMBL" id="MBS4198112.1"/>
    </source>
</evidence>
<reference evidence="2 3" key="1">
    <citation type="submission" date="2021-05" db="EMBL/GenBank/DDBJ databases">
        <title>Novel Bacillus species.</title>
        <authorList>
            <person name="Liu G."/>
        </authorList>
    </citation>
    <scope>NUCLEOTIDE SEQUENCE [LARGE SCALE GENOMIC DNA]</scope>
    <source>
        <strain evidence="2 3">FJAT-49732</strain>
    </source>
</reference>
<evidence type="ECO:0000259" key="1">
    <source>
        <dbReference type="Pfam" id="PF12674"/>
    </source>
</evidence>
<protein>
    <submittedName>
        <fullName evidence="2">Zinc ribbon domain-containing protein</fullName>
    </submittedName>
</protein>
<name>A0A942TLC0_9BACI</name>
<evidence type="ECO:0000313" key="3">
    <source>
        <dbReference type="Proteomes" id="UP000682713"/>
    </source>
</evidence>
<dbReference type="Proteomes" id="UP000682713">
    <property type="component" value="Unassembled WGS sequence"/>
</dbReference>
<proteinExistence type="predicted"/>
<dbReference type="InterPro" id="IPR025868">
    <property type="entry name" value="Zn_ribbon_dom_put"/>
</dbReference>
<dbReference type="EMBL" id="JAGYPJ010000001">
    <property type="protein sequence ID" value="MBS4198112.1"/>
    <property type="molecule type" value="Genomic_DNA"/>
</dbReference>
<dbReference type="AlphaFoldDB" id="A0A942TLC0"/>
<feature type="domain" description="Putative zinc ribbon" evidence="1">
    <location>
        <begin position="7"/>
        <end position="84"/>
    </location>
</feature>
<dbReference type="Pfam" id="PF12674">
    <property type="entry name" value="Zn_ribbon_2"/>
    <property type="match status" value="1"/>
</dbReference>
<accession>A0A942TLC0</accession>
<organism evidence="2 3">
    <name type="scientific">Lederbergia citrisecunda</name>
    <dbReference type="NCBI Taxonomy" id="2833583"/>
    <lineage>
        <taxon>Bacteria</taxon>
        <taxon>Bacillati</taxon>
        <taxon>Bacillota</taxon>
        <taxon>Bacilli</taxon>
        <taxon>Bacillales</taxon>
        <taxon>Bacillaceae</taxon>
        <taxon>Lederbergia</taxon>
    </lineage>
</organism>
<sequence length="84" mass="10021">MKIYKKCQSCAMPLKNNEDRGIERNLEKSNMYCKHCYQNGEFTQKDISVNEMKQLVKDKCIEMGFPKFLAGIFVKNIHKLERWK</sequence>